<evidence type="ECO:0000256" key="1">
    <source>
        <dbReference type="SAM" id="SignalP"/>
    </source>
</evidence>
<keyword evidence="1" id="KW-0732">Signal</keyword>
<proteinExistence type="predicted"/>
<dbReference type="RefSeq" id="WP_153512020.1">
    <property type="nucleotide sequence ID" value="NZ_CP045652.1"/>
</dbReference>
<dbReference type="Gene3D" id="2.40.160.20">
    <property type="match status" value="1"/>
</dbReference>
<feature type="signal peptide" evidence="1">
    <location>
        <begin position="1"/>
        <end position="24"/>
    </location>
</feature>
<dbReference type="SUPFAM" id="SSF56925">
    <property type="entry name" value="OMPA-like"/>
    <property type="match status" value="1"/>
</dbReference>
<dbReference type="KEGG" id="sphe:GFH32_13015"/>
<dbReference type="Proteomes" id="UP000326921">
    <property type="component" value="Chromosome"/>
</dbReference>
<organism evidence="2 3">
    <name type="scientific">Sphingobacterium zhuxiongii</name>
    <dbReference type="NCBI Taxonomy" id="2662364"/>
    <lineage>
        <taxon>Bacteria</taxon>
        <taxon>Pseudomonadati</taxon>
        <taxon>Bacteroidota</taxon>
        <taxon>Sphingobacteriia</taxon>
        <taxon>Sphingobacteriales</taxon>
        <taxon>Sphingobacteriaceae</taxon>
        <taxon>Sphingobacterium</taxon>
    </lineage>
</organism>
<evidence type="ECO:0000313" key="3">
    <source>
        <dbReference type="Proteomes" id="UP000326921"/>
    </source>
</evidence>
<dbReference type="InterPro" id="IPR011250">
    <property type="entry name" value="OMP/PagP_B-barrel"/>
</dbReference>
<dbReference type="EMBL" id="CP045652">
    <property type="protein sequence ID" value="QGA27180.1"/>
    <property type="molecule type" value="Genomic_DNA"/>
</dbReference>
<sequence length="168" mass="18631">MKKTLQLTIILVLTVFAGLNMAQAQLPSTHAIGARFGSATGVTYRYSLNQQNAIEGILSVQSNSKYSRFRLVGLYEYHMPIANDFSWFWGFGGSVGSYAGKAYTDDKGNRYDKYSELALSVDGIAGVEYKIPSAPIALSLDIKPHFDFLQSSGFKIFDTFGFSVRYTF</sequence>
<reference evidence="2 3" key="1">
    <citation type="submission" date="2019-10" db="EMBL/GenBank/DDBJ databases">
        <authorList>
            <person name="Dong K."/>
        </authorList>
    </citation>
    <scope>NUCLEOTIDE SEQUENCE [LARGE SCALE GENOMIC DNA]</scope>
    <source>
        <strain evidence="3">dk4302</strain>
    </source>
</reference>
<name>A0A5Q0QI65_9SPHI</name>
<accession>A0A5Q0QI65</accession>
<evidence type="ECO:0000313" key="2">
    <source>
        <dbReference type="EMBL" id="QGA27180.1"/>
    </source>
</evidence>
<feature type="chain" id="PRO_5025034744" evidence="1">
    <location>
        <begin position="25"/>
        <end position="168"/>
    </location>
</feature>
<dbReference type="AlphaFoldDB" id="A0A5Q0QI65"/>
<protein>
    <submittedName>
        <fullName evidence="2">Outer membrane beta-barrel protein</fullName>
    </submittedName>
</protein>
<keyword evidence="3" id="KW-1185">Reference proteome</keyword>
<gene>
    <name evidence="2" type="ORF">GFH32_13015</name>
</gene>